<keyword evidence="7" id="KW-1185">Reference proteome</keyword>
<dbReference type="OrthoDB" id="9757546at2"/>
<dbReference type="InterPro" id="IPR008972">
    <property type="entry name" value="Cupredoxin"/>
</dbReference>
<evidence type="ECO:0000313" key="7">
    <source>
        <dbReference type="Proteomes" id="UP000050454"/>
    </source>
</evidence>
<evidence type="ECO:0000256" key="1">
    <source>
        <dbReference type="ARBA" id="ARBA00022723"/>
    </source>
</evidence>
<feature type="domain" description="Plastocyanin-like" evidence="5">
    <location>
        <begin position="69"/>
        <end position="176"/>
    </location>
</feature>
<proteinExistence type="predicted"/>
<dbReference type="Pfam" id="PF07731">
    <property type="entry name" value="Cu-oxidase_2"/>
    <property type="match status" value="1"/>
</dbReference>
<evidence type="ECO:0000256" key="2">
    <source>
        <dbReference type="ARBA" id="ARBA00023002"/>
    </source>
</evidence>
<dbReference type="GO" id="GO:0005507">
    <property type="term" value="F:copper ion binding"/>
    <property type="evidence" value="ECO:0007669"/>
    <property type="project" value="InterPro"/>
</dbReference>
<sequence>MERAEFLRKLGFGSLMVAAGQSLISCMHGMDMNVVPSQLDEGQFLNKLPVPETIYSGSELLAQNAISKLDAIKESNVLGYHAGILGPTIRVRSQDLFSLKFRNGLSEKTNIHWHGLLTPDTMDGGPDLRINANAEFEYNFKINQGTGTNWYHPHIHQNTARQVVNGLAGLFIVESDLENQLNLPHGDFEIPIVIQDKLISSDGNIIYNPDMMQTMTGYLGDTLLVNGIKSPFIEVSQNLYRLRVLNGSNARIYNLTLSTESTFHIIGADSSLLEIPVEVKSVLLAPGERLDLLVNFNSASVGERIFLRSETFSGMGDAQGSQAFNILQFKVTSGVKMEFSIPEKLLTLSNIGAETALRTFKFTMTMGSMNAMHRINGKSYNMNRIDETVKHLDTEIWEFDNSSGDEPHPMHIHGVQFKIVSRTGKQNTIQPHERGLKDTVLVGPGEKVQVKMKFELKGKFVFHCHNLEHEDDGMMLNFQVS</sequence>
<accession>A0A0P7BZL3</accession>
<dbReference type="InterPro" id="IPR033138">
    <property type="entry name" value="Cu_oxidase_CS"/>
</dbReference>
<dbReference type="RefSeq" id="WP_055152014.1">
    <property type="nucleotide sequence ID" value="NZ_JXSZ01000017.1"/>
</dbReference>
<dbReference type="InterPro" id="IPR011706">
    <property type="entry name" value="Cu-oxidase_C"/>
</dbReference>
<dbReference type="Pfam" id="PF07732">
    <property type="entry name" value="Cu-oxidase_3"/>
    <property type="match status" value="1"/>
</dbReference>
<evidence type="ECO:0000313" key="6">
    <source>
        <dbReference type="EMBL" id="KPM46581.1"/>
    </source>
</evidence>
<dbReference type="EMBL" id="LGTQ01000017">
    <property type="protein sequence ID" value="KPM46581.1"/>
    <property type="molecule type" value="Genomic_DNA"/>
</dbReference>
<dbReference type="InterPro" id="IPR001117">
    <property type="entry name" value="Cu-oxidase_2nd"/>
</dbReference>
<dbReference type="AlphaFoldDB" id="A0A0P7BZL3"/>
<dbReference type="PROSITE" id="PS51257">
    <property type="entry name" value="PROKAR_LIPOPROTEIN"/>
    <property type="match status" value="1"/>
</dbReference>
<dbReference type="SUPFAM" id="SSF49503">
    <property type="entry name" value="Cupredoxins"/>
    <property type="match status" value="3"/>
</dbReference>
<protein>
    <recommendedName>
        <fullName evidence="8">Bilirubin oxidase</fullName>
    </recommendedName>
</protein>
<evidence type="ECO:0000259" key="5">
    <source>
        <dbReference type="Pfam" id="PF07732"/>
    </source>
</evidence>
<evidence type="ECO:0000259" key="4">
    <source>
        <dbReference type="Pfam" id="PF07731"/>
    </source>
</evidence>
<dbReference type="CDD" id="cd13890">
    <property type="entry name" value="CuRO_3_CueO_FtsP"/>
    <property type="match status" value="1"/>
</dbReference>
<organism evidence="6 7">
    <name type="scientific">Jiulongibacter sediminis</name>
    <dbReference type="NCBI Taxonomy" id="1605367"/>
    <lineage>
        <taxon>Bacteria</taxon>
        <taxon>Pseudomonadati</taxon>
        <taxon>Bacteroidota</taxon>
        <taxon>Cytophagia</taxon>
        <taxon>Cytophagales</taxon>
        <taxon>Leadbetterellaceae</taxon>
        <taxon>Jiulongibacter</taxon>
    </lineage>
</organism>
<dbReference type="PROSITE" id="PS00079">
    <property type="entry name" value="MULTICOPPER_OXIDASE1"/>
    <property type="match status" value="1"/>
</dbReference>
<dbReference type="Proteomes" id="UP000050454">
    <property type="component" value="Unassembled WGS sequence"/>
</dbReference>
<dbReference type="PANTHER" id="PTHR48267:SF1">
    <property type="entry name" value="BILIRUBIN OXIDASE"/>
    <property type="match status" value="1"/>
</dbReference>
<keyword evidence="2" id="KW-0560">Oxidoreductase</keyword>
<reference evidence="6 7" key="1">
    <citation type="submission" date="2015-07" db="EMBL/GenBank/DDBJ databases">
        <title>The draft genome sequence of Leadbetterella sp. JN14-9.</title>
        <authorList>
            <person name="Liu Y."/>
            <person name="Du J."/>
            <person name="Shao Z."/>
        </authorList>
    </citation>
    <scope>NUCLEOTIDE SEQUENCE [LARGE SCALE GENOMIC DNA]</scope>
    <source>
        <strain evidence="6 7">JN14-9</strain>
    </source>
</reference>
<dbReference type="STRING" id="1605367.AFM12_19175"/>
<evidence type="ECO:0008006" key="8">
    <source>
        <dbReference type="Google" id="ProtNLM"/>
    </source>
</evidence>
<feature type="domain" description="Plastocyanin-like" evidence="3">
    <location>
        <begin position="238"/>
        <end position="299"/>
    </location>
</feature>
<name>A0A0P7BZL3_9BACT</name>
<dbReference type="InterPro" id="IPR011707">
    <property type="entry name" value="Cu-oxidase-like_N"/>
</dbReference>
<dbReference type="GO" id="GO:0016491">
    <property type="term" value="F:oxidoreductase activity"/>
    <property type="evidence" value="ECO:0007669"/>
    <property type="project" value="UniProtKB-KW"/>
</dbReference>
<dbReference type="InterPro" id="IPR045087">
    <property type="entry name" value="Cu-oxidase_fam"/>
</dbReference>
<evidence type="ECO:0000259" key="3">
    <source>
        <dbReference type="Pfam" id="PF00394"/>
    </source>
</evidence>
<keyword evidence="1" id="KW-0479">Metal-binding</keyword>
<feature type="domain" description="Plastocyanin-like" evidence="4">
    <location>
        <begin position="361"/>
        <end position="480"/>
    </location>
</feature>
<dbReference type="InterPro" id="IPR002355">
    <property type="entry name" value="Cu_oxidase_Cu_BS"/>
</dbReference>
<dbReference type="PANTHER" id="PTHR48267">
    <property type="entry name" value="CUPREDOXIN SUPERFAMILY PROTEIN"/>
    <property type="match status" value="1"/>
</dbReference>
<dbReference type="PATRIC" id="fig|1605367.3.peg.1275"/>
<dbReference type="PROSITE" id="PS00080">
    <property type="entry name" value="MULTICOPPER_OXIDASE2"/>
    <property type="match status" value="1"/>
</dbReference>
<comment type="caution">
    <text evidence="6">The sequence shown here is derived from an EMBL/GenBank/DDBJ whole genome shotgun (WGS) entry which is preliminary data.</text>
</comment>
<gene>
    <name evidence="6" type="ORF">AFM12_19175</name>
</gene>
<dbReference type="Gene3D" id="2.60.40.420">
    <property type="entry name" value="Cupredoxins - blue copper proteins"/>
    <property type="match status" value="3"/>
</dbReference>
<dbReference type="Pfam" id="PF00394">
    <property type="entry name" value="Cu-oxidase"/>
    <property type="match status" value="1"/>
</dbReference>